<evidence type="ECO:0000313" key="2">
    <source>
        <dbReference type="Proteomes" id="UP000005546"/>
    </source>
</evidence>
<dbReference type="EMBL" id="AFBR01000046">
    <property type="protein sequence ID" value="EGG54111.1"/>
    <property type="molecule type" value="Genomic_DNA"/>
</dbReference>
<reference evidence="1 2" key="1">
    <citation type="submission" date="2011-02" db="EMBL/GenBank/DDBJ databases">
        <authorList>
            <person name="Weinstock G."/>
            <person name="Sodergren E."/>
            <person name="Clifton S."/>
            <person name="Fulton L."/>
            <person name="Fulton B."/>
            <person name="Courtney L."/>
            <person name="Fronick C."/>
            <person name="Harrison M."/>
            <person name="Strong C."/>
            <person name="Farmer C."/>
            <person name="Delahaunty K."/>
            <person name="Markovic C."/>
            <person name="Hall O."/>
            <person name="Minx P."/>
            <person name="Tomlinson C."/>
            <person name="Mitreva M."/>
            <person name="Hou S."/>
            <person name="Chen J."/>
            <person name="Wollam A."/>
            <person name="Pepin K.H."/>
            <person name="Johnson M."/>
            <person name="Bhonagiri V."/>
            <person name="Zhang X."/>
            <person name="Suruliraj S."/>
            <person name="Warren W."/>
            <person name="Chinwalla A."/>
            <person name="Mardis E.R."/>
            <person name="Wilson R.K."/>
        </authorList>
    </citation>
    <scope>NUCLEOTIDE SEQUENCE [LARGE SCALE GENOMIC DNA]</scope>
    <source>
        <strain evidence="1 2">YIT 11841</strain>
    </source>
</reference>
<dbReference type="STRING" id="762982.HMPREF9442_01697"/>
<name>F3QU27_9BACT</name>
<dbReference type="HOGENOM" id="CLU_3046271_0_0_10"/>
<comment type="caution">
    <text evidence="1">The sequence shown here is derived from an EMBL/GenBank/DDBJ whole genome shotgun (WGS) entry which is preliminary data.</text>
</comment>
<gene>
    <name evidence="1" type="ORF">HMPREF9442_01697</name>
</gene>
<sequence>MPSLDGGFHTYTIGGIVEFSFFCLSTSGVQDIWHCNVSSRALIGFAFNLCCMRR</sequence>
<accession>F3QU27</accession>
<organism evidence="1 2">
    <name type="scientific">Paraprevotella xylaniphila YIT 11841</name>
    <dbReference type="NCBI Taxonomy" id="762982"/>
    <lineage>
        <taxon>Bacteria</taxon>
        <taxon>Pseudomonadati</taxon>
        <taxon>Bacteroidota</taxon>
        <taxon>Bacteroidia</taxon>
        <taxon>Bacteroidales</taxon>
        <taxon>Prevotellaceae</taxon>
        <taxon>Paraprevotella</taxon>
    </lineage>
</organism>
<dbReference type="Proteomes" id="UP000005546">
    <property type="component" value="Unassembled WGS sequence"/>
</dbReference>
<protein>
    <submittedName>
        <fullName evidence="1">Uncharacterized protein</fullName>
    </submittedName>
</protein>
<dbReference type="AlphaFoldDB" id="F3QU27"/>
<proteinExistence type="predicted"/>
<keyword evidence="2" id="KW-1185">Reference proteome</keyword>
<evidence type="ECO:0000313" key="1">
    <source>
        <dbReference type="EMBL" id="EGG54111.1"/>
    </source>
</evidence>